<dbReference type="RefSeq" id="WP_171202786.1">
    <property type="nucleotide sequence ID" value="NZ_BAAANP010000041.1"/>
</dbReference>
<gene>
    <name evidence="2" type="ORF">HLB09_07575</name>
</gene>
<evidence type="ECO:0000313" key="2">
    <source>
        <dbReference type="EMBL" id="NNH22955.1"/>
    </source>
</evidence>
<sequence length="58" mass="6075">MALVVLTVLLAVLLVAAVVGLVRDLRADGYGSAHTSGEGLHWQHRARGDRAFAGPGPR</sequence>
<evidence type="ECO:0000256" key="1">
    <source>
        <dbReference type="SAM" id="MobiDB-lite"/>
    </source>
</evidence>
<protein>
    <submittedName>
        <fullName evidence="2">Uncharacterized protein</fullName>
    </submittedName>
</protein>
<feature type="region of interest" description="Disordered" evidence="1">
    <location>
        <begin position="33"/>
        <end position="58"/>
    </location>
</feature>
<comment type="caution">
    <text evidence="2">The sequence shown here is derived from an EMBL/GenBank/DDBJ whole genome shotgun (WGS) entry which is preliminary data.</text>
</comment>
<keyword evidence="3" id="KW-1185">Reference proteome</keyword>
<evidence type="ECO:0000313" key="3">
    <source>
        <dbReference type="Proteomes" id="UP000555552"/>
    </source>
</evidence>
<dbReference type="EMBL" id="JABEMA010000084">
    <property type="protein sequence ID" value="NNH22955.1"/>
    <property type="molecule type" value="Genomic_DNA"/>
</dbReference>
<dbReference type="Proteomes" id="UP000555552">
    <property type="component" value="Unassembled WGS sequence"/>
</dbReference>
<dbReference type="AlphaFoldDB" id="A0A849BNH0"/>
<organism evidence="2 3">
    <name type="scientific">Pseudokineococcus marinus</name>
    <dbReference type="NCBI Taxonomy" id="351215"/>
    <lineage>
        <taxon>Bacteria</taxon>
        <taxon>Bacillati</taxon>
        <taxon>Actinomycetota</taxon>
        <taxon>Actinomycetes</taxon>
        <taxon>Kineosporiales</taxon>
        <taxon>Kineosporiaceae</taxon>
        <taxon>Pseudokineococcus</taxon>
    </lineage>
</organism>
<proteinExistence type="predicted"/>
<reference evidence="2 3" key="1">
    <citation type="submission" date="2020-05" db="EMBL/GenBank/DDBJ databases">
        <title>MicrobeNet Type strains.</title>
        <authorList>
            <person name="Nicholson A.C."/>
        </authorList>
    </citation>
    <scope>NUCLEOTIDE SEQUENCE [LARGE SCALE GENOMIC DNA]</scope>
    <source>
        <strain evidence="2 3">JCM 14547</strain>
    </source>
</reference>
<accession>A0A849BNH0</accession>
<name>A0A849BNH0_9ACTN</name>